<dbReference type="SUPFAM" id="SSF50978">
    <property type="entry name" value="WD40 repeat-like"/>
    <property type="match status" value="1"/>
</dbReference>
<accession>A0A814AAN1</accession>
<dbReference type="SUPFAM" id="SSF69322">
    <property type="entry name" value="Tricorn protease domain 2"/>
    <property type="match status" value="1"/>
</dbReference>
<dbReference type="InterPro" id="IPR001680">
    <property type="entry name" value="WD40_rpt"/>
</dbReference>
<organism evidence="6 7">
    <name type="scientific">Rotaria sordida</name>
    <dbReference type="NCBI Taxonomy" id="392033"/>
    <lineage>
        <taxon>Eukaryota</taxon>
        <taxon>Metazoa</taxon>
        <taxon>Spiralia</taxon>
        <taxon>Gnathifera</taxon>
        <taxon>Rotifera</taxon>
        <taxon>Eurotatoria</taxon>
        <taxon>Bdelloidea</taxon>
        <taxon>Philodinida</taxon>
        <taxon>Philodinidae</taxon>
        <taxon>Rotaria</taxon>
    </lineage>
</organism>
<dbReference type="PANTHER" id="PTHR13720">
    <property type="entry name" value="WD-40 REPEAT PROTEIN"/>
    <property type="match status" value="1"/>
</dbReference>
<keyword evidence="4" id="KW-0966">Cell projection</keyword>
<dbReference type="Gene3D" id="2.130.10.10">
    <property type="entry name" value="YVTN repeat-like/Quinoprotein amine dehydrogenase"/>
    <property type="match status" value="3"/>
</dbReference>
<evidence type="ECO:0000313" key="7">
    <source>
        <dbReference type="Proteomes" id="UP000663889"/>
    </source>
</evidence>
<comment type="caution">
    <text evidence="6">The sequence shown here is derived from an EMBL/GenBank/DDBJ whole genome shotgun (WGS) entry which is preliminary data.</text>
</comment>
<protein>
    <recommendedName>
        <fullName evidence="5">Cilia- and flagella-associated protein 251</fullName>
    </recommendedName>
</protein>
<dbReference type="PANTHER" id="PTHR13720:SF13">
    <property type="entry name" value="CILIA- AND FLAGELLA-ASSOCIATED PROTEIN 251"/>
    <property type="match status" value="1"/>
</dbReference>
<dbReference type="AlphaFoldDB" id="A0A814AAN1"/>
<keyword evidence="3" id="KW-0677">Repeat</keyword>
<dbReference type="InterPro" id="IPR011992">
    <property type="entry name" value="EF-hand-dom_pair"/>
</dbReference>
<dbReference type="EMBL" id="CAJNOU010000196">
    <property type="protein sequence ID" value="CAF0910888.1"/>
    <property type="molecule type" value="Genomic_DNA"/>
</dbReference>
<sequence>MTLLQVKDIQTNDDISPSVFSVDKISTQSIAKSCRNEDLFQNNNHSSLSLSWTIGMNYNVPLLNLSINDKTRYFYAASNVGIIGTGSGKTQTLLQGHISDIISAAVSHDKQWLVTAESIPETFLIVWNTYTLKPVKYLTNIHDIGLIRVYISRDGKLISILTETPNQHIILWRWSNNDVKPIVLPIIPTVCERQSWFTMIEDRSYFCTIGIDSVIFYSNVKIPSKDSDHIKLEIHSDIQRKLGQHISPIIFCYMIPGKCEAVIITSTGKAVFFEVEYAHITSSTGQRQQIMTSSTMIDRNNIPMGSLSTTLSFHSSNLSSSIEQQIYIPEVTIMKRLHDLKCDITCIEWFNDHIIIGTAQSQVTVFDYNLHFIKQYSSLNIGPIINISINESDQNKEEKLINQSWSDRLHTKNQSFELDEVICQSNHTIVITQRNFSLIKIVQTIPMGQITDICLSSILPIIYIGTSIGHLYVWHGEKRTLFLDKFISTSTTIGISKLALNKKCSHLAIGLDNGLIWLYDAATYNPINNRPLYNSQSSITFLQFSPNTIFLAAVSLDTNITLYVQDEQKSHIYHNHGHCMNHFSNITAILFTEDRYTKKQRLFSCNSDGYLIEYCIDYQRQYPFIIQSQINLVEYPSYISSLVLYSIDAKTDYLICSINNGRIKFFDINSKKCRHTVQAIDSSFQQIKVWLNNCEDILNRSYLAYRTLNKIGVMQLPGTGHSNEYDMILAHPTGVRLFDVTSCHNLLISCGEKDNCIFIWKFDIISMEKSLENKTLESNLELKQFQSLFYYIQLQDASNLTIEQVISLPLITDFIRALGIYISERQIQELYDEQCFKKNILDPYKIKIDFYETIRIYYNHFANNTLQTSIYNILKSVFDVYKSSKNSKINIHSLIQTLMTDGEKMTLDELHEAFRTLDIFNEQMNTIDTLPNEFDLDGFIHLLSPKMKTDVSSHRTSSLNETFED</sequence>
<keyword evidence="2" id="KW-0853">WD repeat</keyword>
<dbReference type="Proteomes" id="UP000663889">
    <property type="component" value="Unassembled WGS sequence"/>
</dbReference>
<evidence type="ECO:0000256" key="2">
    <source>
        <dbReference type="ARBA" id="ARBA00022574"/>
    </source>
</evidence>
<proteinExistence type="predicted"/>
<gene>
    <name evidence="6" type="ORF">SEV965_LOCUS6135</name>
</gene>
<dbReference type="InterPro" id="IPR036322">
    <property type="entry name" value="WD40_repeat_dom_sf"/>
</dbReference>
<dbReference type="GO" id="GO:0031514">
    <property type="term" value="C:motile cilium"/>
    <property type="evidence" value="ECO:0007669"/>
    <property type="project" value="TreeGrafter"/>
</dbReference>
<reference evidence="6" key="1">
    <citation type="submission" date="2021-02" db="EMBL/GenBank/DDBJ databases">
        <authorList>
            <person name="Nowell W R."/>
        </authorList>
    </citation>
    <scope>NUCLEOTIDE SEQUENCE</scope>
</reference>
<evidence type="ECO:0000256" key="5">
    <source>
        <dbReference type="ARBA" id="ARBA00040994"/>
    </source>
</evidence>
<evidence type="ECO:0000256" key="4">
    <source>
        <dbReference type="ARBA" id="ARBA00023273"/>
    </source>
</evidence>
<comment type="subcellular location">
    <subcellularLocation>
        <location evidence="1">Cell projection</location>
        <location evidence="1">Cilium</location>
    </subcellularLocation>
</comment>
<evidence type="ECO:0000313" key="6">
    <source>
        <dbReference type="EMBL" id="CAF0910888.1"/>
    </source>
</evidence>
<evidence type="ECO:0000256" key="3">
    <source>
        <dbReference type="ARBA" id="ARBA00022737"/>
    </source>
</evidence>
<name>A0A814AAN1_9BILA</name>
<evidence type="ECO:0000256" key="1">
    <source>
        <dbReference type="ARBA" id="ARBA00004138"/>
    </source>
</evidence>
<dbReference type="InterPro" id="IPR050630">
    <property type="entry name" value="WD_repeat_EMAP"/>
</dbReference>
<dbReference type="SUPFAM" id="SSF47473">
    <property type="entry name" value="EF-hand"/>
    <property type="match status" value="1"/>
</dbReference>
<dbReference type="Gene3D" id="1.10.238.10">
    <property type="entry name" value="EF-hand"/>
    <property type="match status" value="1"/>
</dbReference>
<dbReference type="SMART" id="SM00320">
    <property type="entry name" value="WD40"/>
    <property type="match status" value="7"/>
</dbReference>
<dbReference type="InterPro" id="IPR015943">
    <property type="entry name" value="WD40/YVTN_repeat-like_dom_sf"/>
</dbReference>